<dbReference type="Proteomes" id="UP001208570">
    <property type="component" value="Unassembled WGS sequence"/>
</dbReference>
<evidence type="ECO:0000256" key="3">
    <source>
        <dbReference type="ARBA" id="ARBA00023004"/>
    </source>
</evidence>
<evidence type="ECO:0000313" key="5">
    <source>
        <dbReference type="EMBL" id="KAK2154382.1"/>
    </source>
</evidence>
<dbReference type="PANTHER" id="PTHR28657:SF5">
    <property type="entry name" value="INDOLEAMINE 2,3-DIOXYGENASE"/>
    <property type="match status" value="1"/>
</dbReference>
<dbReference type="Gene3D" id="1.20.58.480">
    <property type="match status" value="1"/>
</dbReference>
<dbReference type="InterPro" id="IPR037217">
    <property type="entry name" value="Trp/Indoleamine_2_3_dOase-like"/>
</dbReference>
<dbReference type="AlphaFoldDB" id="A0AAD9JKL7"/>
<dbReference type="EMBL" id="JAODUP010000269">
    <property type="protein sequence ID" value="KAK2154382.1"/>
    <property type="molecule type" value="Genomic_DNA"/>
</dbReference>
<dbReference type="GO" id="GO:0034354">
    <property type="term" value="P:'de novo' NAD+ biosynthetic process from L-tryptophan"/>
    <property type="evidence" value="ECO:0007669"/>
    <property type="project" value="TreeGrafter"/>
</dbReference>
<evidence type="ECO:0000256" key="1">
    <source>
        <dbReference type="ARBA" id="ARBA00007119"/>
    </source>
</evidence>
<sequence length="82" mass="9263">MEQNCDSLTDAYNKAVDALKSLRTFHIQLTTRYIVIPASRIQNEYKSLSKKGTGNTEMIPFLKSIRDSTATFKVQAHLANNN</sequence>
<dbReference type="PANTHER" id="PTHR28657">
    <property type="entry name" value="INDOLEAMINE 2,3-DIOXYGENASE"/>
    <property type="match status" value="1"/>
</dbReference>
<evidence type="ECO:0000313" key="6">
    <source>
        <dbReference type="Proteomes" id="UP001208570"/>
    </source>
</evidence>
<comment type="similarity">
    <text evidence="1">Belongs to the indoleamine 2,3-dioxygenase family.</text>
</comment>
<keyword evidence="4" id="KW-0349">Heme</keyword>
<gene>
    <name evidence="5" type="ORF">LSH36_269g02071</name>
</gene>
<dbReference type="GO" id="GO:0019441">
    <property type="term" value="P:L-tryptophan catabolic process to kynurenine"/>
    <property type="evidence" value="ECO:0007669"/>
    <property type="project" value="InterPro"/>
</dbReference>
<dbReference type="Pfam" id="PF01231">
    <property type="entry name" value="IDO"/>
    <property type="match status" value="1"/>
</dbReference>
<dbReference type="SUPFAM" id="SSF140959">
    <property type="entry name" value="Indolic compounds 2,3-dioxygenase-like"/>
    <property type="match status" value="1"/>
</dbReference>
<proteinExistence type="inferred from homology"/>
<keyword evidence="3 4" id="KW-0408">Iron</keyword>
<comment type="caution">
    <text evidence="5">The sequence shown here is derived from an EMBL/GenBank/DDBJ whole genome shotgun (WGS) entry which is preliminary data.</text>
</comment>
<reference evidence="5" key="1">
    <citation type="journal article" date="2023" name="Mol. Biol. Evol.">
        <title>Third-Generation Sequencing Reveals the Adaptive Role of the Epigenome in Three Deep-Sea Polychaetes.</title>
        <authorList>
            <person name="Perez M."/>
            <person name="Aroh O."/>
            <person name="Sun Y."/>
            <person name="Lan Y."/>
            <person name="Juniper S.K."/>
            <person name="Young C.R."/>
            <person name="Angers B."/>
            <person name="Qian P.Y."/>
        </authorList>
    </citation>
    <scope>NUCLEOTIDE SEQUENCE</scope>
    <source>
        <strain evidence="5">P08H-3</strain>
    </source>
</reference>
<dbReference type="GO" id="GO:0046872">
    <property type="term" value="F:metal ion binding"/>
    <property type="evidence" value="ECO:0007669"/>
    <property type="project" value="UniProtKB-KW"/>
</dbReference>
<keyword evidence="2 4" id="KW-0479">Metal-binding</keyword>
<name>A0AAD9JKL7_9ANNE</name>
<evidence type="ECO:0000256" key="2">
    <source>
        <dbReference type="ARBA" id="ARBA00022723"/>
    </source>
</evidence>
<dbReference type="InterPro" id="IPR000898">
    <property type="entry name" value="Indolamine_dOase"/>
</dbReference>
<dbReference type="GO" id="GO:0005737">
    <property type="term" value="C:cytoplasm"/>
    <property type="evidence" value="ECO:0007669"/>
    <property type="project" value="TreeGrafter"/>
</dbReference>
<evidence type="ECO:0000256" key="4">
    <source>
        <dbReference type="PIRSR" id="PIRSR600898-1"/>
    </source>
</evidence>
<feature type="binding site" description="proximal binding residue" evidence="4">
    <location>
        <position position="26"/>
    </location>
    <ligand>
        <name>heme b</name>
        <dbReference type="ChEBI" id="CHEBI:60344"/>
    </ligand>
    <ligandPart>
        <name>Fe</name>
        <dbReference type="ChEBI" id="CHEBI:18248"/>
    </ligandPart>
</feature>
<dbReference type="GO" id="GO:0020037">
    <property type="term" value="F:heme binding"/>
    <property type="evidence" value="ECO:0007669"/>
    <property type="project" value="InterPro"/>
</dbReference>
<protein>
    <submittedName>
        <fullName evidence="5">Uncharacterized protein</fullName>
    </submittedName>
</protein>
<keyword evidence="6" id="KW-1185">Reference proteome</keyword>
<organism evidence="5 6">
    <name type="scientific">Paralvinella palmiformis</name>
    <dbReference type="NCBI Taxonomy" id="53620"/>
    <lineage>
        <taxon>Eukaryota</taxon>
        <taxon>Metazoa</taxon>
        <taxon>Spiralia</taxon>
        <taxon>Lophotrochozoa</taxon>
        <taxon>Annelida</taxon>
        <taxon>Polychaeta</taxon>
        <taxon>Sedentaria</taxon>
        <taxon>Canalipalpata</taxon>
        <taxon>Terebellida</taxon>
        <taxon>Terebelliformia</taxon>
        <taxon>Alvinellidae</taxon>
        <taxon>Paralvinella</taxon>
    </lineage>
</organism>
<dbReference type="GO" id="GO:0033754">
    <property type="term" value="F:indoleamine 2,3-dioxygenase activity"/>
    <property type="evidence" value="ECO:0007669"/>
    <property type="project" value="TreeGrafter"/>
</dbReference>
<accession>A0AAD9JKL7</accession>